<gene>
    <name evidence="7" type="ORF">DRP44_05895</name>
</gene>
<keyword evidence="3 5" id="KW-1133">Transmembrane helix</keyword>
<dbReference type="InterPro" id="IPR036465">
    <property type="entry name" value="vWFA_dom_sf"/>
</dbReference>
<evidence type="ECO:0000313" key="8">
    <source>
        <dbReference type="Proteomes" id="UP000282321"/>
    </source>
</evidence>
<organism evidence="7 8">
    <name type="scientific">candidate division TA06 bacterium</name>
    <dbReference type="NCBI Taxonomy" id="2250710"/>
    <lineage>
        <taxon>Bacteria</taxon>
        <taxon>Bacteria division TA06</taxon>
    </lineage>
</organism>
<feature type="transmembrane region" description="Helical" evidence="5">
    <location>
        <begin position="53"/>
        <end position="73"/>
    </location>
</feature>
<keyword evidence="2 5" id="KW-0812">Transmembrane</keyword>
<feature type="domain" description="VWFA" evidence="6">
    <location>
        <begin position="90"/>
        <end position="300"/>
    </location>
</feature>
<evidence type="ECO:0000313" key="7">
    <source>
        <dbReference type="EMBL" id="RKX65629.1"/>
    </source>
</evidence>
<protein>
    <recommendedName>
        <fullName evidence="6">VWFA domain-containing protein</fullName>
    </recommendedName>
</protein>
<keyword evidence="4 5" id="KW-0472">Membrane</keyword>
<dbReference type="Proteomes" id="UP000282321">
    <property type="component" value="Unassembled WGS sequence"/>
</dbReference>
<proteinExistence type="predicted"/>
<sequence length="331" mass="36911">MSFGSNNWIFGIIVFALSLLIFLIHKGLRRKLLKKIMTPSLFSRINRQTDFRLIDNAVLIFLSAILFITVALARPRYNKNTEIVKTKGSEIMVMVDVSMSMLCEDIKPNRLERTKIAIEDFLDLLEDDAVGLGEFAGEGSILSPPTTDYDALKYFISSINVAPSMKPGTNLEKAINTAMKGFSDRETGKAIVLITDGEQTAGDYKTALSNAKNKGIKIFTIGIGTSKGEPIPIRDENGNVVDYKKDTNGKIVLSKIDEKALKEIANETGGIYYNASSGNEFNIIVNSLSKLKKSFNKEKIRINYGELYQIPLIIAFLLLLLEMVLPLRRRE</sequence>
<evidence type="ECO:0000256" key="3">
    <source>
        <dbReference type="ARBA" id="ARBA00022989"/>
    </source>
</evidence>
<comment type="caution">
    <text evidence="7">The sequence shown here is derived from an EMBL/GenBank/DDBJ whole genome shotgun (WGS) entry which is preliminary data.</text>
</comment>
<dbReference type="SUPFAM" id="SSF53300">
    <property type="entry name" value="vWA-like"/>
    <property type="match status" value="1"/>
</dbReference>
<dbReference type="EMBL" id="QNBC01000080">
    <property type="protein sequence ID" value="RKX65629.1"/>
    <property type="molecule type" value="Genomic_DNA"/>
</dbReference>
<keyword evidence="1" id="KW-1003">Cell membrane</keyword>
<dbReference type="Pfam" id="PF13519">
    <property type="entry name" value="VWA_2"/>
    <property type="match status" value="1"/>
</dbReference>
<dbReference type="InterPro" id="IPR002035">
    <property type="entry name" value="VWF_A"/>
</dbReference>
<dbReference type="Gene3D" id="3.40.50.410">
    <property type="entry name" value="von Willebrand factor, type A domain"/>
    <property type="match status" value="1"/>
</dbReference>
<evidence type="ECO:0000256" key="4">
    <source>
        <dbReference type="ARBA" id="ARBA00023136"/>
    </source>
</evidence>
<dbReference type="PANTHER" id="PTHR22550">
    <property type="entry name" value="SPORE GERMINATION PROTEIN"/>
    <property type="match status" value="1"/>
</dbReference>
<dbReference type="InterPro" id="IPR050768">
    <property type="entry name" value="UPF0353/GerABKA_families"/>
</dbReference>
<dbReference type="PROSITE" id="PS50234">
    <property type="entry name" value="VWFA"/>
    <property type="match status" value="1"/>
</dbReference>
<evidence type="ECO:0000256" key="5">
    <source>
        <dbReference type="SAM" id="Phobius"/>
    </source>
</evidence>
<evidence type="ECO:0000256" key="1">
    <source>
        <dbReference type="ARBA" id="ARBA00022475"/>
    </source>
</evidence>
<dbReference type="PANTHER" id="PTHR22550:SF5">
    <property type="entry name" value="LEUCINE ZIPPER PROTEIN 4"/>
    <property type="match status" value="1"/>
</dbReference>
<evidence type="ECO:0000259" key="6">
    <source>
        <dbReference type="PROSITE" id="PS50234"/>
    </source>
</evidence>
<dbReference type="SMART" id="SM00327">
    <property type="entry name" value="VWA"/>
    <property type="match status" value="1"/>
</dbReference>
<feature type="transmembrane region" description="Helical" evidence="5">
    <location>
        <begin position="6"/>
        <end position="25"/>
    </location>
</feature>
<reference evidence="7 8" key="1">
    <citation type="submission" date="2018-06" db="EMBL/GenBank/DDBJ databases">
        <title>Extensive metabolic versatility and redundancy in microbially diverse, dynamic hydrothermal sediments.</title>
        <authorList>
            <person name="Dombrowski N."/>
            <person name="Teske A."/>
            <person name="Baker B.J."/>
        </authorList>
    </citation>
    <scope>NUCLEOTIDE SEQUENCE [LARGE SCALE GENOMIC DNA]</scope>
    <source>
        <strain evidence="7">B35_G9</strain>
    </source>
</reference>
<feature type="transmembrane region" description="Helical" evidence="5">
    <location>
        <begin position="307"/>
        <end position="325"/>
    </location>
</feature>
<dbReference type="AlphaFoldDB" id="A0A660S6M6"/>
<evidence type="ECO:0000256" key="2">
    <source>
        <dbReference type="ARBA" id="ARBA00022692"/>
    </source>
</evidence>
<name>A0A660S6M6_UNCT6</name>
<accession>A0A660S6M6</accession>